<feature type="non-terminal residue" evidence="1">
    <location>
        <position position="46"/>
    </location>
</feature>
<organism evidence="1">
    <name type="scientific">marine sediment metagenome</name>
    <dbReference type="NCBI Taxonomy" id="412755"/>
    <lineage>
        <taxon>unclassified sequences</taxon>
        <taxon>metagenomes</taxon>
        <taxon>ecological metagenomes</taxon>
    </lineage>
</organism>
<dbReference type="AlphaFoldDB" id="X1FN72"/>
<name>X1FN72_9ZZZZ</name>
<evidence type="ECO:0000313" key="1">
    <source>
        <dbReference type="EMBL" id="GAH22223.1"/>
    </source>
</evidence>
<dbReference type="EMBL" id="BARU01003278">
    <property type="protein sequence ID" value="GAH22223.1"/>
    <property type="molecule type" value="Genomic_DNA"/>
</dbReference>
<gene>
    <name evidence="1" type="ORF">S03H2_07193</name>
</gene>
<comment type="caution">
    <text evidence="1">The sequence shown here is derived from an EMBL/GenBank/DDBJ whole genome shotgun (WGS) entry which is preliminary data.</text>
</comment>
<sequence>MQIEDKFNKIILEYCYNNFLKSFNYYELKNPSNFYISFSSFEADLS</sequence>
<reference evidence="1" key="1">
    <citation type="journal article" date="2014" name="Front. Microbiol.">
        <title>High frequency of phylogenetically diverse reductive dehalogenase-homologous genes in deep subseafloor sedimentary metagenomes.</title>
        <authorList>
            <person name="Kawai M."/>
            <person name="Futagami T."/>
            <person name="Toyoda A."/>
            <person name="Takaki Y."/>
            <person name="Nishi S."/>
            <person name="Hori S."/>
            <person name="Arai W."/>
            <person name="Tsubouchi T."/>
            <person name="Morono Y."/>
            <person name="Uchiyama I."/>
            <person name="Ito T."/>
            <person name="Fujiyama A."/>
            <person name="Inagaki F."/>
            <person name="Takami H."/>
        </authorList>
    </citation>
    <scope>NUCLEOTIDE SEQUENCE</scope>
    <source>
        <strain evidence="1">Expedition CK06-06</strain>
    </source>
</reference>
<accession>X1FN72</accession>
<protein>
    <submittedName>
        <fullName evidence="1">Uncharacterized protein</fullName>
    </submittedName>
</protein>
<proteinExistence type="predicted"/>